<evidence type="ECO:0000313" key="1">
    <source>
        <dbReference type="EMBL" id="OTF71688.1"/>
    </source>
</evidence>
<comment type="caution">
    <text evidence="1">The sequence shown here is derived from an EMBL/GenBank/DDBJ whole genome shotgun (WGS) entry which is preliminary data.</text>
</comment>
<sequence>MILSKSPSLSNSSATINSNSHSPLIAQPYKKVIVPEVTTPVISWENLETICPQSLSQKSMNNNHEIHASSTHDLADRSISCPDGNVLRKVASITAESLGIRAINFSDETNNNSITIQKIEFKSLLSDTKFDLKHVEKFE</sequence>
<reference evidence="1 2" key="1">
    <citation type="submission" date="2017-03" db="EMBL/GenBank/DDBJ databases">
        <title>Genome Survey of Euroglyphus maynei.</title>
        <authorList>
            <person name="Arlian L.G."/>
            <person name="Morgan M.S."/>
            <person name="Rider S.D."/>
        </authorList>
    </citation>
    <scope>NUCLEOTIDE SEQUENCE [LARGE SCALE GENOMIC DNA]</scope>
    <source>
        <strain evidence="1">Arlian Lab</strain>
        <tissue evidence="1">Whole body</tissue>
    </source>
</reference>
<dbReference type="EMBL" id="MUJZ01059718">
    <property type="protein sequence ID" value="OTF71688.1"/>
    <property type="molecule type" value="Genomic_DNA"/>
</dbReference>
<dbReference type="AlphaFoldDB" id="A0A1Y3AV61"/>
<evidence type="ECO:0000313" key="2">
    <source>
        <dbReference type="Proteomes" id="UP000194236"/>
    </source>
</evidence>
<accession>A0A1Y3AV61</accession>
<feature type="non-terminal residue" evidence="1">
    <location>
        <position position="139"/>
    </location>
</feature>
<keyword evidence="2" id="KW-1185">Reference proteome</keyword>
<organism evidence="1 2">
    <name type="scientific">Euroglyphus maynei</name>
    <name type="common">Mayne's house dust mite</name>
    <dbReference type="NCBI Taxonomy" id="6958"/>
    <lineage>
        <taxon>Eukaryota</taxon>
        <taxon>Metazoa</taxon>
        <taxon>Ecdysozoa</taxon>
        <taxon>Arthropoda</taxon>
        <taxon>Chelicerata</taxon>
        <taxon>Arachnida</taxon>
        <taxon>Acari</taxon>
        <taxon>Acariformes</taxon>
        <taxon>Sarcoptiformes</taxon>
        <taxon>Astigmata</taxon>
        <taxon>Psoroptidia</taxon>
        <taxon>Analgoidea</taxon>
        <taxon>Pyroglyphidae</taxon>
        <taxon>Pyroglyphinae</taxon>
        <taxon>Euroglyphus</taxon>
    </lineage>
</organism>
<protein>
    <submittedName>
        <fullName evidence="1">Uncharacterized protein</fullName>
    </submittedName>
</protein>
<proteinExistence type="predicted"/>
<dbReference type="Proteomes" id="UP000194236">
    <property type="component" value="Unassembled WGS sequence"/>
</dbReference>
<name>A0A1Y3AV61_EURMA</name>
<gene>
    <name evidence="1" type="ORF">BLA29_013189</name>
</gene>
<dbReference type="OrthoDB" id="10683170at2759"/>